<dbReference type="PRINTS" id="PR00364">
    <property type="entry name" value="DISEASERSIST"/>
</dbReference>
<dbReference type="Pfam" id="PF00931">
    <property type="entry name" value="NB-ARC"/>
    <property type="match status" value="1"/>
</dbReference>
<dbReference type="InterPro" id="IPR027417">
    <property type="entry name" value="P-loop_NTPase"/>
</dbReference>
<dbReference type="InterPro" id="IPR000157">
    <property type="entry name" value="TIR_dom"/>
</dbReference>
<comment type="caution">
    <text evidence="2">The sequence shown here is derived from an EMBL/GenBank/DDBJ whole genome shotgun (WGS) entry which is preliminary data.</text>
</comment>
<accession>A0ABD3LES6</accession>
<sequence length="405" mass="45795">MDSPIFFTMAWLRLGSSSLGIRDNESLHVGQRIGDELLQAIQNSKIYIPIFSKNYALSHWCLRELAYMVECASKSNGNKEILPIFLDVEPDDVKLKTNLYSKALLKHQKIFCSEVESWKKALVDVDKIKGWNLKTSESQVDLKRSIIQTVLTKLNIGFKKNVTEDLVGVDDRVEAIIKMLHVESDNVQFLGIHGMGGIGKTTLAKVIFNRLSSSFHECNFLSDVGESSRHHGLVHLQKQLLSKFLDSRSLLDQIYDVDDGINMIERVLCNKNVLIVLDDVDEKEQLKSLAGKYDWFGFRSRIIITTRDQSVLTKLGEATDEGLANISAYEVGEMEFDHALKLFSRHAFRRDSPLDQYISLSEKIVHTLGKLPLALEVIGSFLSGKSKALWKDTLNKLKEAPPKEV</sequence>
<gene>
    <name evidence="2" type="ORF">ACJRO7_011029</name>
</gene>
<dbReference type="EMBL" id="JBJKBG010000002">
    <property type="protein sequence ID" value="KAL3749987.1"/>
    <property type="molecule type" value="Genomic_DNA"/>
</dbReference>
<dbReference type="InterPro" id="IPR002182">
    <property type="entry name" value="NB-ARC"/>
</dbReference>
<proteinExistence type="predicted"/>
<keyword evidence="3" id="KW-1185">Reference proteome</keyword>
<dbReference type="Proteomes" id="UP001634007">
    <property type="component" value="Unassembled WGS sequence"/>
</dbReference>
<feature type="domain" description="TIR" evidence="1">
    <location>
        <begin position="1"/>
        <end position="154"/>
    </location>
</feature>
<dbReference type="Gene3D" id="3.40.50.10140">
    <property type="entry name" value="Toll/interleukin-1 receptor homology (TIR) domain"/>
    <property type="match status" value="1"/>
</dbReference>
<dbReference type="PANTHER" id="PTHR11017">
    <property type="entry name" value="LEUCINE-RICH REPEAT-CONTAINING PROTEIN"/>
    <property type="match status" value="1"/>
</dbReference>
<dbReference type="Gene3D" id="3.40.50.300">
    <property type="entry name" value="P-loop containing nucleotide triphosphate hydrolases"/>
    <property type="match status" value="1"/>
</dbReference>
<dbReference type="SMART" id="SM00255">
    <property type="entry name" value="TIR"/>
    <property type="match status" value="1"/>
</dbReference>
<reference evidence="2 3" key="1">
    <citation type="submission" date="2024-11" db="EMBL/GenBank/DDBJ databases">
        <title>Chromosome-level genome assembly of Eucalyptus globulus Labill. provides insights into its genome evolution.</title>
        <authorList>
            <person name="Li X."/>
        </authorList>
    </citation>
    <scope>NUCLEOTIDE SEQUENCE [LARGE SCALE GENOMIC DNA]</scope>
    <source>
        <strain evidence="2">CL2024</strain>
        <tissue evidence="2">Fresh tender leaves</tissue>
    </source>
</reference>
<dbReference type="Gene3D" id="1.10.8.430">
    <property type="entry name" value="Helical domain of apoptotic protease-activating factors"/>
    <property type="match status" value="1"/>
</dbReference>
<name>A0ABD3LES6_EUCGL</name>
<dbReference type="InterPro" id="IPR035897">
    <property type="entry name" value="Toll_tir_struct_dom_sf"/>
</dbReference>
<evidence type="ECO:0000259" key="1">
    <source>
        <dbReference type="PROSITE" id="PS50104"/>
    </source>
</evidence>
<dbReference type="PROSITE" id="PS50104">
    <property type="entry name" value="TIR"/>
    <property type="match status" value="1"/>
</dbReference>
<dbReference type="SUPFAM" id="SSF52540">
    <property type="entry name" value="P-loop containing nucleoside triphosphate hydrolases"/>
    <property type="match status" value="1"/>
</dbReference>
<protein>
    <recommendedName>
        <fullName evidence="1">TIR domain-containing protein</fullName>
    </recommendedName>
</protein>
<dbReference type="AlphaFoldDB" id="A0ABD3LES6"/>
<dbReference type="Pfam" id="PF01582">
    <property type="entry name" value="TIR"/>
    <property type="match status" value="1"/>
</dbReference>
<evidence type="ECO:0000313" key="2">
    <source>
        <dbReference type="EMBL" id="KAL3749987.1"/>
    </source>
</evidence>
<evidence type="ECO:0000313" key="3">
    <source>
        <dbReference type="Proteomes" id="UP001634007"/>
    </source>
</evidence>
<dbReference type="InterPro" id="IPR044974">
    <property type="entry name" value="Disease_R_plants"/>
</dbReference>
<dbReference type="InterPro" id="IPR042197">
    <property type="entry name" value="Apaf_helical"/>
</dbReference>
<organism evidence="2 3">
    <name type="scientific">Eucalyptus globulus</name>
    <name type="common">Tasmanian blue gum</name>
    <dbReference type="NCBI Taxonomy" id="34317"/>
    <lineage>
        <taxon>Eukaryota</taxon>
        <taxon>Viridiplantae</taxon>
        <taxon>Streptophyta</taxon>
        <taxon>Embryophyta</taxon>
        <taxon>Tracheophyta</taxon>
        <taxon>Spermatophyta</taxon>
        <taxon>Magnoliopsida</taxon>
        <taxon>eudicotyledons</taxon>
        <taxon>Gunneridae</taxon>
        <taxon>Pentapetalae</taxon>
        <taxon>rosids</taxon>
        <taxon>malvids</taxon>
        <taxon>Myrtales</taxon>
        <taxon>Myrtaceae</taxon>
        <taxon>Myrtoideae</taxon>
        <taxon>Eucalypteae</taxon>
        <taxon>Eucalyptus</taxon>
    </lineage>
</organism>
<dbReference type="SUPFAM" id="SSF52200">
    <property type="entry name" value="Toll/Interleukin receptor TIR domain"/>
    <property type="match status" value="1"/>
</dbReference>
<dbReference type="PANTHER" id="PTHR11017:SF570">
    <property type="entry name" value="DISEASE RESISTANCE PROTEIN (TIR-NBS CLASS)-RELATED"/>
    <property type="match status" value="1"/>
</dbReference>